<evidence type="ECO:0000313" key="8">
    <source>
        <dbReference type="EMBL" id="KAF1835914.1"/>
    </source>
</evidence>
<evidence type="ECO:0000256" key="5">
    <source>
        <dbReference type="SAM" id="Phobius"/>
    </source>
</evidence>
<dbReference type="PANTHER" id="PTHR23501">
    <property type="entry name" value="MAJOR FACILITATOR SUPERFAMILY"/>
    <property type="match status" value="1"/>
</dbReference>
<feature type="transmembrane region" description="Helical" evidence="5">
    <location>
        <begin position="103"/>
        <end position="128"/>
    </location>
</feature>
<feature type="chain" id="PRO_5025631843" evidence="6">
    <location>
        <begin position="21"/>
        <end position="532"/>
    </location>
</feature>
<accession>A0A6A5KNG5</accession>
<protein>
    <submittedName>
        <fullName evidence="8">MFS general substrate transporter</fullName>
    </submittedName>
</protein>
<evidence type="ECO:0000256" key="1">
    <source>
        <dbReference type="ARBA" id="ARBA00004141"/>
    </source>
</evidence>
<evidence type="ECO:0000313" key="9">
    <source>
        <dbReference type="Proteomes" id="UP000800040"/>
    </source>
</evidence>
<dbReference type="OrthoDB" id="440553at2759"/>
<dbReference type="InterPro" id="IPR020846">
    <property type="entry name" value="MFS_dom"/>
</dbReference>
<feature type="transmembrane region" description="Helical" evidence="5">
    <location>
        <begin position="248"/>
        <end position="266"/>
    </location>
</feature>
<sequence>MPHFLTGWRLHLTTLGLCLAVFLVNIEVTIVSTSGLAIANDFHGVHKLGWILTGYLITYTGFIIPWAKSSDIFGRKSCILASLVIFAIFSGACGAAQTINQLIIFRVLQGIGAAGGWALAFLFVYGMVPPDKYPLYGSLMAADVSIANLAGPLVGGALSQPKTWRWVFLLNVPAGLVTVVVLAIAIPNGFPFHKNYSAKNMVNRTTGYFLSKVKRLDLVGATLLLAAALLLSTGLLEGGIQWEWNSAPSIALLTISGLLWIAFFWWERLVTMKEEWPQEPMFPWRFIHNRQWMGVLLSSLLNGLPFYIFVISIPQRFETVNGLTPIQTGIKLLPYTLVAAFGAVFANGIAATGKIAPIYIMFFFSALGTVGAGCMTTIPSVLEITPAIYGYQVLAGLGIGGTYGMAILYVGHVVERRDAATGSGALVEFRILGGALGLAIMAATIENYLKSHLGPLLPADTLNALLKTSTVIDTLPADVRIAVLTVYADAYILLWRITTGFSAAQFLAIAMIWKNPQIEVMGKEAPGMAAET</sequence>
<evidence type="ECO:0000259" key="7">
    <source>
        <dbReference type="PROSITE" id="PS50850"/>
    </source>
</evidence>
<feature type="transmembrane region" description="Helical" evidence="5">
    <location>
        <begin position="79"/>
        <end position="97"/>
    </location>
</feature>
<feature type="domain" description="Major facilitator superfamily (MFS) profile" evidence="7">
    <location>
        <begin position="13"/>
        <end position="500"/>
    </location>
</feature>
<feature type="transmembrane region" description="Helical" evidence="5">
    <location>
        <begin position="358"/>
        <end position="382"/>
    </location>
</feature>
<dbReference type="GO" id="GO:0005886">
    <property type="term" value="C:plasma membrane"/>
    <property type="evidence" value="ECO:0007669"/>
    <property type="project" value="TreeGrafter"/>
</dbReference>
<keyword evidence="9" id="KW-1185">Reference proteome</keyword>
<organism evidence="8 9">
    <name type="scientific">Decorospora gaudefroyi</name>
    <dbReference type="NCBI Taxonomy" id="184978"/>
    <lineage>
        <taxon>Eukaryota</taxon>
        <taxon>Fungi</taxon>
        <taxon>Dikarya</taxon>
        <taxon>Ascomycota</taxon>
        <taxon>Pezizomycotina</taxon>
        <taxon>Dothideomycetes</taxon>
        <taxon>Pleosporomycetidae</taxon>
        <taxon>Pleosporales</taxon>
        <taxon>Pleosporineae</taxon>
        <taxon>Pleosporaceae</taxon>
        <taxon>Decorospora</taxon>
    </lineage>
</organism>
<keyword evidence="3 5" id="KW-1133">Transmembrane helix</keyword>
<dbReference type="PANTHER" id="PTHR23501:SF43">
    <property type="entry name" value="MULTIDRUG TRANSPORTER, PUTATIVE (AFU_ORTHOLOGUE AFUA_6G03040)-RELATED"/>
    <property type="match status" value="1"/>
</dbReference>
<dbReference type="Proteomes" id="UP000800040">
    <property type="component" value="Unassembled WGS sequence"/>
</dbReference>
<feature type="transmembrane region" description="Helical" evidence="5">
    <location>
        <begin position="218"/>
        <end position="236"/>
    </location>
</feature>
<evidence type="ECO:0000256" key="6">
    <source>
        <dbReference type="SAM" id="SignalP"/>
    </source>
</evidence>
<dbReference type="SUPFAM" id="SSF103473">
    <property type="entry name" value="MFS general substrate transporter"/>
    <property type="match status" value="1"/>
</dbReference>
<dbReference type="InterPro" id="IPR011701">
    <property type="entry name" value="MFS"/>
</dbReference>
<keyword evidence="4 5" id="KW-0472">Membrane</keyword>
<evidence type="ECO:0000256" key="3">
    <source>
        <dbReference type="ARBA" id="ARBA00022989"/>
    </source>
</evidence>
<feature type="transmembrane region" description="Helical" evidence="5">
    <location>
        <begin position="166"/>
        <end position="186"/>
    </location>
</feature>
<reference evidence="8" key="1">
    <citation type="submission" date="2020-01" db="EMBL/GenBank/DDBJ databases">
        <authorList>
            <consortium name="DOE Joint Genome Institute"/>
            <person name="Haridas S."/>
            <person name="Albert R."/>
            <person name="Binder M."/>
            <person name="Bloem J."/>
            <person name="Labutti K."/>
            <person name="Salamov A."/>
            <person name="Andreopoulos B."/>
            <person name="Baker S.E."/>
            <person name="Barry K."/>
            <person name="Bills G."/>
            <person name="Bluhm B.H."/>
            <person name="Cannon C."/>
            <person name="Castanera R."/>
            <person name="Culley D.E."/>
            <person name="Daum C."/>
            <person name="Ezra D."/>
            <person name="Gonzalez J.B."/>
            <person name="Henrissat B."/>
            <person name="Kuo A."/>
            <person name="Liang C."/>
            <person name="Lipzen A."/>
            <person name="Lutzoni F."/>
            <person name="Magnuson J."/>
            <person name="Mondo S."/>
            <person name="Nolan M."/>
            <person name="Ohm R."/>
            <person name="Pangilinan J."/>
            <person name="Park H.-J."/>
            <person name="Ramirez L."/>
            <person name="Alfaro M."/>
            <person name="Sun H."/>
            <person name="Tritt A."/>
            <person name="Yoshinaga Y."/>
            <person name="Zwiers L.-H."/>
            <person name="Turgeon B.G."/>
            <person name="Goodwin S.B."/>
            <person name="Spatafora J.W."/>
            <person name="Crous P.W."/>
            <person name="Grigoriev I.V."/>
        </authorList>
    </citation>
    <scope>NUCLEOTIDE SEQUENCE</scope>
    <source>
        <strain evidence="8">P77</strain>
    </source>
</reference>
<keyword evidence="6" id="KW-0732">Signal</keyword>
<feature type="transmembrane region" description="Helical" evidence="5">
    <location>
        <begin position="431"/>
        <end position="449"/>
    </location>
</feature>
<feature type="transmembrane region" description="Helical" evidence="5">
    <location>
        <begin position="49"/>
        <end position="67"/>
    </location>
</feature>
<dbReference type="Pfam" id="PF07690">
    <property type="entry name" value="MFS_1"/>
    <property type="match status" value="2"/>
</dbReference>
<dbReference type="PROSITE" id="PS50850">
    <property type="entry name" value="MFS"/>
    <property type="match status" value="1"/>
</dbReference>
<evidence type="ECO:0000256" key="2">
    <source>
        <dbReference type="ARBA" id="ARBA00022692"/>
    </source>
</evidence>
<feature type="signal peptide" evidence="6">
    <location>
        <begin position="1"/>
        <end position="20"/>
    </location>
</feature>
<dbReference type="Gene3D" id="1.20.1720.10">
    <property type="entry name" value="Multidrug resistance protein D"/>
    <property type="match status" value="1"/>
</dbReference>
<keyword evidence="2 5" id="KW-0812">Transmembrane</keyword>
<dbReference type="Gene3D" id="1.20.1250.20">
    <property type="entry name" value="MFS general substrate transporter like domains"/>
    <property type="match status" value="1"/>
</dbReference>
<proteinExistence type="predicted"/>
<gene>
    <name evidence="8" type="ORF">BDW02DRAFT_494772</name>
</gene>
<feature type="transmembrane region" description="Helical" evidence="5">
    <location>
        <begin position="493"/>
        <end position="513"/>
    </location>
</feature>
<name>A0A6A5KNG5_9PLEO</name>
<dbReference type="GO" id="GO:0022857">
    <property type="term" value="F:transmembrane transporter activity"/>
    <property type="evidence" value="ECO:0007669"/>
    <property type="project" value="InterPro"/>
</dbReference>
<feature type="transmembrane region" description="Helical" evidence="5">
    <location>
        <begin position="388"/>
        <end position="410"/>
    </location>
</feature>
<dbReference type="EMBL" id="ML975280">
    <property type="protein sequence ID" value="KAF1835914.1"/>
    <property type="molecule type" value="Genomic_DNA"/>
</dbReference>
<dbReference type="InterPro" id="IPR036259">
    <property type="entry name" value="MFS_trans_sf"/>
</dbReference>
<feature type="transmembrane region" description="Helical" evidence="5">
    <location>
        <begin position="332"/>
        <end position="351"/>
    </location>
</feature>
<evidence type="ECO:0000256" key="4">
    <source>
        <dbReference type="ARBA" id="ARBA00023136"/>
    </source>
</evidence>
<comment type="subcellular location">
    <subcellularLocation>
        <location evidence="1">Membrane</location>
        <topology evidence="1">Multi-pass membrane protein</topology>
    </subcellularLocation>
</comment>
<feature type="transmembrane region" description="Helical" evidence="5">
    <location>
        <begin position="292"/>
        <end position="312"/>
    </location>
</feature>
<dbReference type="AlphaFoldDB" id="A0A6A5KNG5"/>